<evidence type="ECO:0000313" key="4">
    <source>
        <dbReference type="EMBL" id="KAK6182150.1"/>
    </source>
</evidence>
<keyword evidence="3" id="KW-0812">Transmembrane</keyword>
<dbReference type="GO" id="GO:0004888">
    <property type="term" value="F:transmembrane signaling receptor activity"/>
    <property type="evidence" value="ECO:0007669"/>
    <property type="project" value="TreeGrafter"/>
</dbReference>
<evidence type="ECO:0000256" key="3">
    <source>
        <dbReference type="SAM" id="Phobius"/>
    </source>
</evidence>
<keyword evidence="3" id="KW-1133">Transmembrane helix</keyword>
<feature type="transmembrane region" description="Helical" evidence="3">
    <location>
        <begin position="433"/>
        <end position="456"/>
    </location>
</feature>
<feature type="transmembrane region" description="Helical" evidence="3">
    <location>
        <begin position="301"/>
        <end position="322"/>
    </location>
</feature>
<evidence type="ECO:0000256" key="1">
    <source>
        <dbReference type="ARBA" id="ARBA00010487"/>
    </source>
</evidence>
<keyword evidence="3" id="KW-0472">Membrane</keyword>
<sequence length="497" mass="55853">MDDYDVSIQEQVFHNAVREYIISLLLFILLYVSSYVIICQFKRKVDSEDMYAGQEDAIVYRISLWLCTFTLAVSAAAVMLLPISIVSNEVLHLYPKSYYVKWLNSSLINGLWNQVFLFSNSALFILMPFAYFFTEAEGFSGSKKGVMARVKETTIVLILLAILVLGLAFVASALINDDQNSKQTLFDMWNIYLPYLYSCISFLGVLVLLLCTPVGFARLFTVMAQLVVKPKLFRDIDEELCTARLEKENIVRKIQYRNTAPCQIANGHPNLELLQDQLKEAKSEIQELEKRQQVSSLRRNLVFPIVMLLLLALTVFSVLLVAHNTLLLLVGIKALPRGAKDAVIGISSLSAFGPVGAVVEILLIFYIMSASVVGLYSLPGFRHLQPKDHDTAMVKIIANCVIILILSSALPILTKTLGITNFDLIGNFGSMDWLGNFYIIFTYNLIFAVCTALCLVTKFTHTVRSEIYDRLITAFRREKRTVSFSVSSTMNGGLKEE</sequence>
<dbReference type="PANTHER" id="PTHR12625">
    <property type="entry name" value="LIPOCALIN-1 INTERACTING MEMBRANE RECEPTOR LIMR"/>
    <property type="match status" value="1"/>
</dbReference>
<feature type="transmembrane region" description="Helical" evidence="3">
    <location>
        <begin position="20"/>
        <end position="41"/>
    </location>
</feature>
<name>A0AAN8JUY1_PATCE</name>
<dbReference type="AlphaFoldDB" id="A0AAN8JUY1"/>
<keyword evidence="5" id="KW-1185">Reference proteome</keyword>
<evidence type="ECO:0000256" key="2">
    <source>
        <dbReference type="SAM" id="Coils"/>
    </source>
</evidence>
<feature type="transmembrane region" description="Helical" evidence="3">
    <location>
        <begin position="154"/>
        <end position="175"/>
    </location>
</feature>
<feature type="transmembrane region" description="Helical" evidence="3">
    <location>
        <begin position="62"/>
        <end position="85"/>
    </location>
</feature>
<comment type="caution">
    <text evidence="4">The sequence shown here is derived from an EMBL/GenBank/DDBJ whole genome shotgun (WGS) entry which is preliminary data.</text>
</comment>
<dbReference type="PRINTS" id="PR01692">
    <property type="entry name" value="LIPOCALINIMR"/>
</dbReference>
<dbReference type="Proteomes" id="UP001347796">
    <property type="component" value="Unassembled WGS sequence"/>
</dbReference>
<feature type="transmembrane region" description="Helical" evidence="3">
    <location>
        <begin position="342"/>
        <end position="375"/>
    </location>
</feature>
<keyword evidence="2" id="KW-0175">Coiled coil</keyword>
<protein>
    <submittedName>
        <fullName evidence="4">Uncharacterized protein</fullName>
    </submittedName>
</protein>
<dbReference type="EMBL" id="JAZGQO010000007">
    <property type="protein sequence ID" value="KAK6182150.1"/>
    <property type="molecule type" value="Genomic_DNA"/>
</dbReference>
<dbReference type="InterPro" id="IPR006876">
    <property type="entry name" value="LMBR1-like_membr_prot"/>
</dbReference>
<feature type="transmembrane region" description="Helical" evidence="3">
    <location>
        <begin position="195"/>
        <end position="221"/>
    </location>
</feature>
<reference evidence="4 5" key="1">
    <citation type="submission" date="2024-01" db="EMBL/GenBank/DDBJ databases">
        <title>The genome of the rayed Mediterranean limpet Patella caerulea (Linnaeus, 1758).</title>
        <authorList>
            <person name="Anh-Thu Weber A."/>
            <person name="Halstead-Nussloch G."/>
        </authorList>
    </citation>
    <scope>NUCLEOTIDE SEQUENCE [LARGE SCALE GENOMIC DNA]</scope>
    <source>
        <strain evidence="4">AATW-2023a</strain>
        <tissue evidence="4">Whole specimen</tissue>
    </source>
</reference>
<dbReference type="InterPro" id="IPR008075">
    <property type="entry name" value="LIMR"/>
</dbReference>
<feature type="transmembrane region" description="Helical" evidence="3">
    <location>
        <begin position="396"/>
        <end position="413"/>
    </location>
</feature>
<dbReference type="PANTHER" id="PTHR12625:SF0">
    <property type="entry name" value="PROTEIN LILIPOD"/>
    <property type="match status" value="1"/>
</dbReference>
<dbReference type="GO" id="GO:0005886">
    <property type="term" value="C:plasma membrane"/>
    <property type="evidence" value="ECO:0007669"/>
    <property type="project" value="TreeGrafter"/>
</dbReference>
<comment type="similarity">
    <text evidence="1">Belongs to the LIMR family.</text>
</comment>
<dbReference type="GO" id="GO:0007165">
    <property type="term" value="P:signal transduction"/>
    <property type="evidence" value="ECO:0007669"/>
    <property type="project" value="TreeGrafter"/>
</dbReference>
<proteinExistence type="inferred from homology"/>
<accession>A0AAN8JUY1</accession>
<organism evidence="4 5">
    <name type="scientific">Patella caerulea</name>
    <name type="common">Rayed Mediterranean limpet</name>
    <dbReference type="NCBI Taxonomy" id="87958"/>
    <lineage>
        <taxon>Eukaryota</taxon>
        <taxon>Metazoa</taxon>
        <taxon>Spiralia</taxon>
        <taxon>Lophotrochozoa</taxon>
        <taxon>Mollusca</taxon>
        <taxon>Gastropoda</taxon>
        <taxon>Patellogastropoda</taxon>
        <taxon>Patelloidea</taxon>
        <taxon>Patellidae</taxon>
        <taxon>Patella</taxon>
    </lineage>
</organism>
<dbReference type="Pfam" id="PF04791">
    <property type="entry name" value="LMBR1"/>
    <property type="match status" value="1"/>
</dbReference>
<gene>
    <name evidence="4" type="ORF">SNE40_009897</name>
</gene>
<evidence type="ECO:0000313" key="5">
    <source>
        <dbReference type="Proteomes" id="UP001347796"/>
    </source>
</evidence>
<feature type="transmembrane region" description="Helical" evidence="3">
    <location>
        <begin position="111"/>
        <end position="133"/>
    </location>
</feature>
<feature type="coiled-coil region" evidence="2">
    <location>
        <begin position="271"/>
        <end position="298"/>
    </location>
</feature>